<keyword evidence="3" id="KW-0378">Hydrolase</keyword>
<comment type="caution">
    <text evidence="9">The sequence shown here is derived from an EMBL/GenBank/DDBJ whole genome shotgun (WGS) entry which is preliminary data.</text>
</comment>
<evidence type="ECO:0000256" key="7">
    <source>
        <dbReference type="ARBA" id="ARBA00049369"/>
    </source>
</evidence>
<evidence type="ECO:0000256" key="6">
    <source>
        <dbReference type="ARBA" id="ARBA00048354"/>
    </source>
</evidence>
<sequence length="233" mass="25649">MVTPNRHVTHVIFDMDGLLLDTEEFYTVVQKQILARFGKEFTWDLKSKMIGHKALAAANICVSELGLEDQISAEDFLKEREALLDQMFPHTDLMPGAERLIRHLASNAVPFALATSSHKRHYELKTTKHKELFKLFHHIVTGDDVKLSKPAPDIFLLAAKGFTHPPSPENCLVFEDAPTGVAAGKAAGMSVVAVPDVRMDQSLVQAADEILASLADFQPAAWGLPPWPATSTV</sequence>
<name>A0AAW1P324_9CHLO</name>
<dbReference type="FunFam" id="1.10.150.240:FF:000001">
    <property type="entry name" value="Haloacid dehalogenase-like hydrolase domain"/>
    <property type="match status" value="1"/>
</dbReference>
<dbReference type="AlphaFoldDB" id="A0AAW1P324"/>
<dbReference type="GO" id="GO:0046872">
    <property type="term" value="F:metal ion binding"/>
    <property type="evidence" value="ECO:0007669"/>
    <property type="project" value="UniProtKB-KW"/>
</dbReference>
<dbReference type="SFLD" id="SFLDG01129">
    <property type="entry name" value="C1.5:_HAD__Beta-PGM__Phosphata"/>
    <property type="match status" value="1"/>
</dbReference>
<keyword evidence="4" id="KW-0460">Magnesium</keyword>
<accession>A0AAW1P324</accession>
<dbReference type="PANTHER" id="PTHR18901:SF38">
    <property type="entry name" value="PSEUDOURIDINE-5'-PHOSPHATASE"/>
    <property type="match status" value="1"/>
</dbReference>
<evidence type="ECO:0000256" key="5">
    <source>
        <dbReference type="ARBA" id="ARBA00038981"/>
    </source>
</evidence>
<dbReference type="InterPro" id="IPR023198">
    <property type="entry name" value="PGP-like_dom2"/>
</dbReference>
<evidence type="ECO:0000256" key="8">
    <source>
        <dbReference type="ARBA" id="ARBA00061496"/>
    </source>
</evidence>
<keyword evidence="2" id="KW-0479">Metal-binding</keyword>
<dbReference type="GO" id="GO:0043136">
    <property type="term" value="F:sn-glycerol 3-phosphatase activity"/>
    <property type="evidence" value="ECO:0007669"/>
    <property type="project" value="UniProtKB-ARBA"/>
</dbReference>
<keyword evidence="10" id="KW-1185">Reference proteome</keyword>
<dbReference type="GO" id="GO:0006114">
    <property type="term" value="P:glycerol biosynthetic process"/>
    <property type="evidence" value="ECO:0007669"/>
    <property type="project" value="UniProtKB-ARBA"/>
</dbReference>
<evidence type="ECO:0000313" key="10">
    <source>
        <dbReference type="Proteomes" id="UP001489004"/>
    </source>
</evidence>
<dbReference type="FunFam" id="3.40.50.1000:FF:000055">
    <property type="entry name" value="Haloacid dehalogenase-like hydrolase family protein"/>
    <property type="match status" value="1"/>
</dbReference>
<protein>
    <recommendedName>
        <fullName evidence="5">glycerol-1-phosphatase</fullName>
        <ecNumber evidence="5">3.1.3.21</ecNumber>
    </recommendedName>
</protein>
<dbReference type="Gene3D" id="1.10.150.240">
    <property type="entry name" value="Putative phosphatase, domain 2"/>
    <property type="match status" value="1"/>
</dbReference>
<evidence type="ECO:0000256" key="3">
    <source>
        <dbReference type="ARBA" id="ARBA00022801"/>
    </source>
</evidence>
<dbReference type="SUPFAM" id="SSF56784">
    <property type="entry name" value="HAD-like"/>
    <property type="match status" value="1"/>
</dbReference>
<reference evidence="9 10" key="1">
    <citation type="journal article" date="2024" name="Nat. Commun.">
        <title>Phylogenomics reveals the evolutionary origins of lichenization in chlorophyte algae.</title>
        <authorList>
            <person name="Puginier C."/>
            <person name="Libourel C."/>
            <person name="Otte J."/>
            <person name="Skaloud P."/>
            <person name="Haon M."/>
            <person name="Grisel S."/>
            <person name="Petersen M."/>
            <person name="Berrin J.G."/>
            <person name="Delaux P.M."/>
            <person name="Dal Grande F."/>
            <person name="Keller J."/>
        </authorList>
    </citation>
    <scope>NUCLEOTIDE SEQUENCE [LARGE SCALE GENOMIC DNA]</scope>
    <source>
        <strain evidence="9 10">SAG 2043</strain>
    </source>
</reference>
<dbReference type="InterPro" id="IPR036412">
    <property type="entry name" value="HAD-like_sf"/>
</dbReference>
<dbReference type="SFLD" id="SFLDG01135">
    <property type="entry name" value="C1.5.6:_HAD__Beta-PGM__Phospha"/>
    <property type="match status" value="1"/>
</dbReference>
<dbReference type="PANTHER" id="PTHR18901">
    <property type="entry name" value="2-DEOXYGLUCOSE-6-PHOSPHATE PHOSPHATASE 2"/>
    <property type="match status" value="1"/>
</dbReference>
<dbReference type="InterPro" id="IPR006439">
    <property type="entry name" value="HAD-SF_hydro_IA"/>
</dbReference>
<dbReference type="Pfam" id="PF00702">
    <property type="entry name" value="Hydrolase"/>
    <property type="match status" value="1"/>
</dbReference>
<organism evidence="9 10">
    <name type="scientific">[Myrmecia] bisecta</name>
    <dbReference type="NCBI Taxonomy" id="41462"/>
    <lineage>
        <taxon>Eukaryota</taxon>
        <taxon>Viridiplantae</taxon>
        <taxon>Chlorophyta</taxon>
        <taxon>core chlorophytes</taxon>
        <taxon>Trebouxiophyceae</taxon>
        <taxon>Trebouxiales</taxon>
        <taxon>Trebouxiaceae</taxon>
        <taxon>Myrmecia</taxon>
    </lineage>
</organism>
<gene>
    <name evidence="9" type="ORF">WJX72_000393</name>
</gene>
<evidence type="ECO:0000256" key="4">
    <source>
        <dbReference type="ARBA" id="ARBA00022842"/>
    </source>
</evidence>
<dbReference type="EC" id="3.1.3.21" evidence="5"/>
<evidence type="ECO:0000256" key="2">
    <source>
        <dbReference type="ARBA" id="ARBA00022723"/>
    </source>
</evidence>
<evidence type="ECO:0000313" key="9">
    <source>
        <dbReference type="EMBL" id="KAK9804699.1"/>
    </source>
</evidence>
<comment type="similarity">
    <text evidence="8">Belongs to the HAD-like hydrolase superfamily. DOG/GPP family.</text>
</comment>
<dbReference type="Gene3D" id="3.40.50.1000">
    <property type="entry name" value="HAD superfamily/HAD-like"/>
    <property type="match status" value="1"/>
</dbReference>
<comment type="cofactor">
    <cofactor evidence="1">
        <name>Mg(2+)</name>
        <dbReference type="ChEBI" id="CHEBI:18420"/>
    </cofactor>
</comment>
<dbReference type="SFLD" id="SFLDS00003">
    <property type="entry name" value="Haloacid_Dehalogenase"/>
    <property type="match status" value="1"/>
</dbReference>
<proteinExistence type="inferred from homology"/>
<dbReference type="NCBIfam" id="TIGR01509">
    <property type="entry name" value="HAD-SF-IA-v3"/>
    <property type="match status" value="1"/>
</dbReference>
<dbReference type="Proteomes" id="UP001489004">
    <property type="component" value="Unassembled WGS sequence"/>
</dbReference>
<dbReference type="InterPro" id="IPR023214">
    <property type="entry name" value="HAD_sf"/>
</dbReference>
<comment type="catalytic activity">
    <reaction evidence="7">
        <text>sn-glycerol 1-phosphate + H2O = glycerol + phosphate</text>
        <dbReference type="Rhea" id="RHEA:46084"/>
        <dbReference type="ChEBI" id="CHEBI:15377"/>
        <dbReference type="ChEBI" id="CHEBI:17754"/>
        <dbReference type="ChEBI" id="CHEBI:43474"/>
        <dbReference type="ChEBI" id="CHEBI:57685"/>
        <dbReference type="EC" id="3.1.3.21"/>
    </reaction>
</comment>
<comment type="catalytic activity">
    <reaction evidence="6">
        <text>sn-glycerol 3-phosphate + H2O = glycerol + phosphate</text>
        <dbReference type="Rhea" id="RHEA:66372"/>
        <dbReference type="ChEBI" id="CHEBI:15377"/>
        <dbReference type="ChEBI" id="CHEBI:17754"/>
        <dbReference type="ChEBI" id="CHEBI:43474"/>
        <dbReference type="ChEBI" id="CHEBI:57597"/>
        <dbReference type="EC" id="3.1.3.21"/>
    </reaction>
</comment>
<dbReference type="EMBL" id="JALJOR010000017">
    <property type="protein sequence ID" value="KAK9804699.1"/>
    <property type="molecule type" value="Genomic_DNA"/>
</dbReference>
<evidence type="ECO:0000256" key="1">
    <source>
        <dbReference type="ARBA" id="ARBA00001946"/>
    </source>
</evidence>